<keyword evidence="8" id="KW-1185">Reference proteome</keyword>
<dbReference type="OMA" id="TTPACYN"/>
<evidence type="ECO:0000256" key="1">
    <source>
        <dbReference type="ARBA" id="ARBA00004141"/>
    </source>
</evidence>
<reference evidence="7 8" key="1">
    <citation type="journal article" date="2013" name="BMC Genomics">
        <title>The genome and transcriptome of the pine saprophyte Ophiostoma piceae, and a comparison with the bark beetle-associated pine pathogen Grosmannia clavigera.</title>
        <authorList>
            <person name="Haridas S."/>
            <person name="Wang Y."/>
            <person name="Lim L."/>
            <person name="Massoumi Alamouti S."/>
            <person name="Jackman S."/>
            <person name="Docking R."/>
            <person name="Robertson G."/>
            <person name="Birol I."/>
            <person name="Bohlmann J."/>
            <person name="Breuil C."/>
        </authorList>
    </citation>
    <scope>NUCLEOTIDE SEQUENCE [LARGE SCALE GENOMIC DNA]</scope>
    <source>
        <strain evidence="7 8">UAMH 11346</strain>
    </source>
</reference>
<feature type="transmembrane region" description="Helical" evidence="6">
    <location>
        <begin position="144"/>
        <end position="164"/>
    </location>
</feature>
<protein>
    <submittedName>
        <fullName evidence="7">Allantoate permease</fullName>
    </submittedName>
</protein>
<keyword evidence="2" id="KW-0813">Transport</keyword>
<dbReference type="SUPFAM" id="SSF103473">
    <property type="entry name" value="MFS general substrate transporter"/>
    <property type="match status" value="1"/>
</dbReference>
<gene>
    <name evidence="7" type="ORF">F503_01588</name>
</gene>
<evidence type="ECO:0000256" key="3">
    <source>
        <dbReference type="ARBA" id="ARBA00022692"/>
    </source>
</evidence>
<dbReference type="Gene3D" id="1.20.1250.20">
    <property type="entry name" value="MFS general substrate transporter like domains"/>
    <property type="match status" value="1"/>
</dbReference>
<sequence length="452" mass="49420">MQQSSEDAWLSGTPWSGAAWHGSGAYIENDVPSHTDEKALDASPASSAVDDEYDVYRAAALEDVTPEEEKAVLRKIDLRVVTVLFMTYLLQYLDKNSLNFASVYGLSAGTHLKGDNYQWLGSIFYFGYMIAQFPSSYLLQKLPIGKLVSVVTIAWGAIVMTTPGCKSFAGIATNRFFLGLTEATVNPAFVFIMSIWYTTAEQPLRLEAYYCTNGIATMFGGLIGYATWILFVMAVGAQIPNSALTSFTSIIVGTFGFDTLGTQYMQIPGGAVQFLALIIGGWVCTKWPNLRCATMMVANTICIIGAAMLVALPNHNKWGRLVGLWLCYFQGLGFSISLTMVSSNIAGYTKKQLTGAVLFTGYCVGNIIGPQTFKTSEKPYYHSAYIAMLVGYTIKLLMVIALYVYMYRSNKARDAAVAASGSSENTLSDREAVEQGMLDQTEIDNPGFRYAL</sequence>
<proteinExistence type="predicted"/>
<accession>S3BR14</accession>
<feature type="transmembrane region" description="Helical" evidence="6">
    <location>
        <begin position="318"/>
        <end position="341"/>
    </location>
</feature>
<evidence type="ECO:0000313" key="7">
    <source>
        <dbReference type="EMBL" id="EPE02847.1"/>
    </source>
</evidence>
<keyword evidence="4 6" id="KW-1133">Transmembrane helix</keyword>
<dbReference type="InterPro" id="IPR036259">
    <property type="entry name" value="MFS_trans_sf"/>
</dbReference>
<feature type="transmembrane region" description="Helical" evidence="6">
    <location>
        <begin position="292"/>
        <end position="312"/>
    </location>
</feature>
<feature type="transmembrane region" description="Helical" evidence="6">
    <location>
        <begin position="176"/>
        <end position="197"/>
    </location>
</feature>
<feature type="transmembrane region" description="Helical" evidence="6">
    <location>
        <begin position="243"/>
        <end position="261"/>
    </location>
</feature>
<feature type="transmembrane region" description="Helical" evidence="6">
    <location>
        <begin position="353"/>
        <end position="373"/>
    </location>
</feature>
<dbReference type="AlphaFoldDB" id="S3BR14"/>
<evidence type="ECO:0000313" key="8">
    <source>
        <dbReference type="Proteomes" id="UP000016923"/>
    </source>
</evidence>
<dbReference type="Pfam" id="PF07690">
    <property type="entry name" value="MFS_1"/>
    <property type="match status" value="1"/>
</dbReference>
<dbReference type="Proteomes" id="UP000016923">
    <property type="component" value="Unassembled WGS sequence"/>
</dbReference>
<evidence type="ECO:0000256" key="4">
    <source>
        <dbReference type="ARBA" id="ARBA00022989"/>
    </source>
</evidence>
<dbReference type="VEuPathDB" id="FungiDB:F503_01588"/>
<name>S3BR14_OPHP1</name>
<keyword evidence="5 6" id="KW-0472">Membrane</keyword>
<dbReference type="InterPro" id="IPR011701">
    <property type="entry name" value="MFS"/>
</dbReference>
<dbReference type="HOGENOM" id="CLU_001265_0_5_1"/>
<comment type="subcellular location">
    <subcellularLocation>
        <location evidence="1">Membrane</location>
        <topology evidence="1">Multi-pass membrane protein</topology>
    </subcellularLocation>
</comment>
<evidence type="ECO:0000256" key="2">
    <source>
        <dbReference type="ARBA" id="ARBA00022448"/>
    </source>
</evidence>
<dbReference type="GO" id="GO:0022857">
    <property type="term" value="F:transmembrane transporter activity"/>
    <property type="evidence" value="ECO:0007669"/>
    <property type="project" value="InterPro"/>
</dbReference>
<organism evidence="7 8">
    <name type="scientific">Ophiostoma piceae (strain UAMH 11346)</name>
    <name type="common">Sap stain fungus</name>
    <dbReference type="NCBI Taxonomy" id="1262450"/>
    <lineage>
        <taxon>Eukaryota</taxon>
        <taxon>Fungi</taxon>
        <taxon>Dikarya</taxon>
        <taxon>Ascomycota</taxon>
        <taxon>Pezizomycotina</taxon>
        <taxon>Sordariomycetes</taxon>
        <taxon>Sordariomycetidae</taxon>
        <taxon>Ophiostomatales</taxon>
        <taxon>Ophiostomataceae</taxon>
        <taxon>Ophiostoma</taxon>
    </lineage>
</organism>
<evidence type="ECO:0000256" key="6">
    <source>
        <dbReference type="SAM" id="Phobius"/>
    </source>
</evidence>
<feature type="transmembrane region" description="Helical" evidence="6">
    <location>
        <begin position="385"/>
        <end position="405"/>
    </location>
</feature>
<dbReference type="PANTHER" id="PTHR43791">
    <property type="entry name" value="PERMEASE-RELATED"/>
    <property type="match status" value="1"/>
</dbReference>
<keyword evidence="3 6" id="KW-0812">Transmembrane</keyword>
<dbReference type="PANTHER" id="PTHR43791:SF70">
    <property type="entry name" value="MAJOR FACILITATOR SUPERFAMILY (MFS) PROFILE DOMAIN-CONTAINING PROTEIN"/>
    <property type="match status" value="1"/>
</dbReference>
<feature type="transmembrane region" description="Helical" evidence="6">
    <location>
        <begin position="217"/>
        <end position="236"/>
    </location>
</feature>
<feature type="transmembrane region" description="Helical" evidence="6">
    <location>
        <begin position="267"/>
        <end position="285"/>
    </location>
</feature>
<dbReference type="FunFam" id="1.20.1250.20:FF:000934">
    <property type="entry name" value="Allantoate permease"/>
    <property type="match status" value="1"/>
</dbReference>
<dbReference type="GO" id="GO:0016020">
    <property type="term" value="C:membrane"/>
    <property type="evidence" value="ECO:0007669"/>
    <property type="project" value="UniProtKB-SubCell"/>
</dbReference>
<dbReference type="OrthoDB" id="6730379at2759"/>
<dbReference type="eggNOG" id="KOG2533">
    <property type="taxonomic scope" value="Eukaryota"/>
</dbReference>
<dbReference type="EMBL" id="KE148173">
    <property type="protein sequence ID" value="EPE02847.1"/>
    <property type="molecule type" value="Genomic_DNA"/>
</dbReference>
<evidence type="ECO:0000256" key="5">
    <source>
        <dbReference type="ARBA" id="ARBA00023136"/>
    </source>
</evidence>